<evidence type="ECO:0000313" key="13">
    <source>
        <dbReference type="Proteomes" id="UP001046870"/>
    </source>
</evidence>
<dbReference type="EMBL" id="JAFDVH010000015">
    <property type="protein sequence ID" value="KAG7463974.1"/>
    <property type="molecule type" value="Genomic_DNA"/>
</dbReference>
<feature type="domain" description="Immunoglobulin V-set" evidence="11">
    <location>
        <begin position="24"/>
        <end position="130"/>
    </location>
</feature>
<accession>A0A9D3PMY2</accession>
<dbReference type="OrthoDB" id="9908091at2759"/>
<dbReference type="Pfam" id="PF07686">
    <property type="entry name" value="V-set"/>
    <property type="match status" value="1"/>
</dbReference>
<dbReference type="SUPFAM" id="SSF48726">
    <property type="entry name" value="Immunoglobulin"/>
    <property type="match status" value="1"/>
</dbReference>
<organism evidence="12 13">
    <name type="scientific">Megalops atlanticus</name>
    <name type="common">Tarpon</name>
    <name type="synonym">Clupea gigantea</name>
    <dbReference type="NCBI Taxonomy" id="7932"/>
    <lineage>
        <taxon>Eukaryota</taxon>
        <taxon>Metazoa</taxon>
        <taxon>Chordata</taxon>
        <taxon>Craniata</taxon>
        <taxon>Vertebrata</taxon>
        <taxon>Euteleostomi</taxon>
        <taxon>Actinopterygii</taxon>
        <taxon>Neopterygii</taxon>
        <taxon>Teleostei</taxon>
        <taxon>Elopiformes</taxon>
        <taxon>Megalopidae</taxon>
        <taxon>Megalops</taxon>
    </lineage>
</organism>
<dbReference type="InterPro" id="IPR036179">
    <property type="entry name" value="Ig-like_dom_sf"/>
</dbReference>
<dbReference type="PANTHER" id="PTHR11494:SF8">
    <property type="entry name" value="CYTOTOXIC T-LYMPHOCYTE PROTEIN 4"/>
    <property type="match status" value="1"/>
</dbReference>
<evidence type="ECO:0000256" key="9">
    <source>
        <dbReference type="SAM" id="Phobius"/>
    </source>
</evidence>
<evidence type="ECO:0000256" key="10">
    <source>
        <dbReference type="SAM" id="SignalP"/>
    </source>
</evidence>
<evidence type="ECO:0000256" key="1">
    <source>
        <dbReference type="ARBA" id="ARBA00004479"/>
    </source>
</evidence>
<keyword evidence="8" id="KW-0393">Immunoglobulin domain</keyword>
<proteinExistence type="predicted"/>
<gene>
    <name evidence="12" type="ORF">MATL_G00182370</name>
</gene>
<keyword evidence="13" id="KW-1185">Reference proteome</keyword>
<sequence>MIVELITFISLCTHAGRALRVTQPYRAVAVDGEVRLCCSFHARHAVEEMRVALIRGLHGEQQVCASSFNLTQSYHRTEGAVQCRGELSPGGVDLVVWGLTPEDTDLYRCRVELLYPPPYMVNFGNGTLVFIPGPTVKEDCPSPAAQKDTVVDSDSATVILPVAALVFFILILIIVILTYKIITTDYRKRMYANMAPVISKRVDCRFGYENFL</sequence>
<feature type="transmembrane region" description="Helical" evidence="9">
    <location>
        <begin position="158"/>
        <end position="182"/>
    </location>
</feature>
<keyword evidence="7" id="KW-0325">Glycoprotein</keyword>
<dbReference type="InterPro" id="IPR013783">
    <property type="entry name" value="Ig-like_fold"/>
</dbReference>
<dbReference type="GO" id="GO:0009897">
    <property type="term" value="C:external side of plasma membrane"/>
    <property type="evidence" value="ECO:0007669"/>
    <property type="project" value="TreeGrafter"/>
</dbReference>
<evidence type="ECO:0000256" key="8">
    <source>
        <dbReference type="ARBA" id="ARBA00023319"/>
    </source>
</evidence>
<dbReference type="AlphaFoldDB" id="A0A9D3PMY2"/>
<evidence type="ECO:0000256" key="2">
    <source>
        <dbReference type="ARBA" id="ARBA00022692"/>
    </source>
</evidence>
<dbReference type="InterPro" id="IPR013106">
    <property type="entry name" value="Ig_V-set"/>
</dbReference>
<dbReference type="GO" id="GO:0042129">
    <property type="term" value="P:regulation of T cell proliferation"/>
    <property type="evidence" value="ECO:0007669"/>
    <property type="project" value="InterPro"/>
</dbReference>
<keyword evidence="3 10" id="KW-0732">Signal</keyword>
<name>A0A9D3PMY2_MEGAT</name>
<evidence type="ECO:0000256" key="3">
    <source>
        <dbReference type="ARBA" id="ARBA00022729"/>
    </source>
</evidence>
<dbReference type="Gene3D" id="2.60.40.10">
    <property type="entry name" value="Immunoglobulins"/>
    <property type="match status" value="1"/>
</dbReference>
<evidence type="ECO:0000256" key="5">
    <source>
        <dbReference type="ARBA" id="ARBA00023136"/>
    </source>
</evidence>
<dbReference type="GO" id="GO:0050852">
    <property type="term" value="P:T cell receptor signaling pathway"/>
    <property type="evidence" value="ECO:0007669"/>
    <property type="project" value="TreeGrafter"/>
</dbReference>
<keyword evidence="5 9" id="KW-0472">Membrane</keyword>
<keyword evidence="4 9" id="KW-1133">Transmembrane helix</keyword>
<evidence type="ECO:0000256" key="6">
    <source>
        <dbReference type="ARBA" id="ARBA00023157"/>
    </source>
</evidence>
<dbReference type="PANTHER" id="PTHR11494">
    <property type="entry name" value="CYTOTOXIC T-LYMPHOCYTE PROTEIN"/>
    <property type="match status" value="1"/>
</dbReference>
<evidence type="ECO:0000256" key="4">
    <source>
        <dbReference type="ARBA" id="ARBA00022989"/>
    </source>
</evidence>
<comment type="caution">
    <text evidence="12">The sequence shown here is derived from an EMBL/GenBank/DDBJ whole genome shotgun (WGS) entry which is preliminary data.</text>
</comment>
<dbReference type="InterPro" id="IPR040216">
    <property type="entry name" value="CTLA4/CD28"/>
</dbReference>
<dbReference type="Proteomes" id="UP001046870">
    <property type="component" value="Chromosome 15"/>
</dbReference>
<reference evidence="12" key="1">
    <citation type="submission" date="2021-01" db="EMBL/GenBank/DDBJ databases">
        <authorList>
            <person name="Zahm M."/>
            <person name="Roques C."/>
            <person name="Cabau C."/>
            <person name="Klopp C."/>
            <person name="Donnadieu C."/>
            <person name="Jouanno E."/>
            <person name="Lampietro C."/>
            <person name="Louis A."/>
            <person name="Herpin A."/>
            <person name="Echchiki A."/>
            <person name="Berthelot C."/>
            <person name="Parey E."/>
            <person name="Roest-Crollius H."/>
            <person name="Braasch I."/>
            <person name="Postlethwait J."/>
            <person name="Bobe J."/>
            <person name="Montfort J."/>
            <person name="Bouchez O."/>
            <person name="Begum T."/>
            <person name="Mejri S."/>
            <person name="Adams A."/>
            <person name="Chen W.-J."/>
            <person name="Guiguen Y."/>
        </authorList>
    </citation>
    <scope>NUCLEOTIDE SEQUENCE</scope>
    <source>
        <strain evidence="12">YG-15Mar2019-1</strain>
        <tissue evidence="12">Brain</tissue>
    </source>
</reference>
<keyword evidence="6" id="KW-1015">Disulfide bond</keyword>
<evidence type="ECO:0000256" key="7">
    <source>
        <dbReference type="ARBA" id="ARBA00023180"/>
    </source>
</evidence>
<feature type="chain" id="PRO_5039067111" description="Immunoglobulin V-set domain-containing protein" evidence="10">
    <location>
        <begin position="19"/>
        <end position="212"/>
    </location>
</feature>
<feature type="signal peptide" evidence="10">
    <location>
        <begin position="1"/>
        <end position="18"/>
    </location>
</feature>
<evidence type="ECO:0000313" key="12">
    <source>
        <dbReference type="EMBL" id="KAG7463974.1"/>
    </source>
</evidence>
<keyword evidence="2 9" id="KW-0812">Transmembrane</keyword>
<protein>
    <recommendedName>
        <fullName evidence="11">Immunoglobulin V-set domain-containing protein</fullName>
    </recommendedName>
</protein>
<comment type="subcellular location">
    <subcellularLocation>
        <location evidence="1">Membrane</location>
        <topology evidence="1">Single-pass type I membrane protein</topology>
    </subcellularLocation>
</comment>
<evidence type="ECO:0000259" key="11">
    <source>
        <dbReference type="Pfam" id="PF07686"/>
    </source>
</evidence>